<comment type="caution">
    <text evidence="1">The sequence shown here is derived from an EMBL/GenBank/DDBJ whole genome shotgun (WGS) entry which is preliminary data.</text>
</comment>
<reference evidence="1 2" key="1">
    <citation type="submission" date="2019-05" db="EMBL/GenBank/DDBJ databases">
        <title>Another draft genome of Portunus trituberculatus and its Hox gene families provides insights of decapod evolution.</title>
        <authorList>
            <person name="Jeong J.-H."/>
            <person name="Song I."/>
            <person name="Kim S."/>
            <person name="Choi T."/>
            <person name="Kim D."/>
            <person name="Ryu S."/>
            <person name="Kim W."/>
        </authorList>
    </citation>
    <scope>NUCLEOTIDE SEQUENCE [LARGE SCALE GENOMIC DNA]</scope>
    <source>
        <tissue evidence="1">Muscle</tissue>
    </source>
</reference>
<evidence type="ECO:0000313" key="2">
    <source>
        <dbReference type="Proteomes" id="UP000324222"/>
    </source>
</evidence>
<keyword evidence="2" id="KW-1185">Reference proteome</keyword>
<gene>
    <name evidence="1" type="ORF">E2C01_044664</name>
</gene>
<sequence length="210" mass="22747">MTVRVEPHRAAPHLYRKPLRGMPRGWAGRRGPRSAAQPWDHFVRTRPPGHDGVSQERLSVTATGKVAARPGGSNDVILRLIVNHGNKGGTTLLCAILVVAAVPRVWAGWFITYHAVSGVWRVFPQQPSACCGAASPTVLLCGVPGREEASWCLIIEEAGERCLAAGFWVLRAPDDSRRTAAQVTCWKEGGGIQEGRGEEERRGGTVPCRC</sequence>
<name>A0A5B7FZY3_PORTR</name>
<dbReference type="EMBL" id="VSRR010009760">
    <property type="protein sequence ID" value="MPC50829.1"/>
    <property type="molecule type" value="Genomic_DNA"/>
</dbReference>
<organism evidence="1 2">
    <name type="scientific">Portunus trituberculatus</name>
    <name type="common">Swimming crab</name>
    <name type="synonym">Neptunus trituberculatus</name>
    <dbReference type="NCBI Taxonomy" id="210409"/>
    <lineage>
        <taxon>Eukaryota</taxon>
        <taxon>Metazoa</taxon>
        <taxon>Ecdysozoa</taxon>
        <taxon>Arthropoda</taxon>
        <taxon>Crustacea</taxon>
        <taxon>Multicrustacea</taxon>
        <taxon>Malacostraca</taxon>
        <taxon>Eumalacostraca</taxon>
        <taxon>Eucarida</taxon>
        <taxon>Decapoda</taxon>
        <taxon>Pleocyemata</taxon>
        <taxon>Brachyura</taxon>
        <taxon>Eubrachyura</taxon>
        <taxon>Portunoidea</taxon>
        <taxon>Portunidae</taxon>
        <taxon>Portuninae</taxon>
        <taxon>Portunus</taxon>
    </lineage>
</organism>
<protein>
    <submittedName>
        <fullName evidence="1">Uncharacterized protein</fullName>
    </submittedName>
</protein>
<proteinExistence type="predicted"/>
<dbReference type="Proteomes" id="UP000324222">
    <property type="component" value="Unassembled WGS sequence"/>
</dbReference>
<evidence type="ECO:0000313" key="1">
    <source>
        <dbReference type="EMBL" id="MPC50829.1"/>
    </source>
</evidence>
<dbReference type="AlphaFoldDB" id="A0A5B7FZY3"/>
<accession>A0A5B7FZY3</accession>